<dbReference type="InterPro" id="IPR036322">
    <property type="entry name" value="WD40_repeat_dom_sf"/>
</dbReference>
<dbReference type="GO" id="GO:0045296">
    <property type="term" value="F:cadherin binding"/>
    <property type="evidence" value="ECO:0007669"/>
    <property type="project" value="InterPro"/>
</dbReference>
<keyword evidence="3" id="KW-1185">Reference proteome</keyword>
<protein>
    <submittedName>
        <fullName evidence="4">Armadillo repeat-containing protein 8</fullName>
    </submittedName>
</protein>
<evidence type="ECO:0000256" key="1">
    <source>
        <dbReference type="ARBA" id="ARBA00022473"/>
    </source>
</evidence>
<dbReference type="InterPro" id="IPR000225">
    <property type="entry name" value="Armadillo"/>
</dbReference>
<dbReference type="WBParaSite" id="GPLIN_001346800">
    <property type="protein sequence ID" value="GPLIN_001346800"/>
    <property type="gene ID" value="GPLIN_001346800"/>
</dbReference>
<reference evidence="4" key="3">
    <citation type="submission" date="2016-06" db="UniProtKB">
        <authorList>
            <consortium name="WormBaseParasite"/>
        </authorList>
    </citation>
    <scope>IDENTIFICATION</scope>
</reference>
<dbReference type="InterPro" id="IPR011989">
    <property type="entry name" value="ARM-like"/>
</dbReference>
<dbReference type="Gene3D" id="1.25.10.10">
    <property type="entry name" value="Leucine-rich Repeat Variant"/>
    <property type="match status" value="1"/>
</dbReference>
<organism evidence="3 4">
    <name type="scientific">Globodera pallida</name>
    <name type="common">Potato cyst nematode worm</name>
    <name type="synonym">Heterodera pallida</name>
    <dbReference type="NCBI Taxonomy" id="36090"/>
    <lineage>
        <taxon>Eukaryota</taxon>
        <taxon>Metazoa</taxon>
        <taxon>Ecdysozoa</taxon>
        <taxon>Nematoda</taxon>
        <taxon>Chromadorea</taxon>
        <taxon>Rhabditida</taxon>
        <taxon>Tylenchina</taxon>
        <taxon>Tylenchomorpha</taxon>
        <taxon>Tylenchoidea</taxon>
        <taxon>Heteroderidae</taxon>
        <taxon>Heteroderinae</taxon>
        <taxon>Globodera</taxon>
    </lineage>
</organism>
<name>A0A183CKR2_GLOPA</name>
<feature type="repeat" description="ARM" evidence="2">
    <location>
        <begin position="67"/>
        <end position="94"/>
    </location>
</feature>
<keyword evidence="1" id="KW-0217">Developmental protein</keyword>
<dbReference type="SUPFAM" id="SSF48371">
    <property type="entry name" value="ARM repeat"/>
    <property type="match status" value="2"/>
</dbReference>
<evidence type="ECO:0000256" key="2">
    <source>
        <dbReference type="PROSITE-ProRule" id="PRU00259"/>
    </source>
</evidence>
<dbReference type="PROSITE" id="PS50176">
    <property type="entry name" value="ARM_REPEAT"/>
    <property type="match status" value="2"/>
</dbReference>
<dbReference type="Proteomes" id="UP000050741">
    <property type="component" value="Unassembled WGS sequence"/>
</dbReference>
<dbReference type="InterPro" id="IPR016024">
    <property type="entry name" value="ARM-type_fold"/>
</dbReference>
<proteinExistence type="predicted"/>
<reference evidence="3" key="2">
    <citation type="submission" date="2014-05" db="EMBL/GenBank/DDBJ databases">
        <title>The genome and life-stage specific transcriptomes of Globodera pallida elucidate key aspects of plant parasitism by a cyst nematode.</title>
        <authorList>
            <person name="Cotton J.A."/>
            <person name="Lilley C.J."/>
            <person name="Jones L.M."/>
            <person name="Kikuchi T."/>
            <person name="Reid A.J."/>
            <person name="Thorpe P."/>
            <person name="Tsai I.J."/>
            <person name="Beasley H."/>
            <person name="Blok V."/>
            <person name="Cock P.J.A."/>
            <person name="Van den Akker S.E."/>
            <person name="Holroyd N."/>
            <person name="Hunt M."/>
            <person name="Mantelin S."/>
            <person name="Naghra H."/>
            <person name="Pain A."/>
            <person name="Palomares-Rius J.E."/>
            <person name="Zarowiecki M."/>
            <person name="Berriman M."/>
            <person name="Jones J.T."/>
            <person name="Urwin P.E."/>
        </authorList>
    </citation>
    <scope>NUCLEOTIDE SEQUENCE [LARGE SCALE GENOMIC DNA]</scope>
    <source>
        <strain evidence="3">Lindley</strain>
    </source>
</reference>
<dbReference type="SMART" id="SM00185">
    <property type="entry name" value="ARM"/>
    <property type="match status" value="6"/>
</dbReference>
<accession>A0A183CKR2</accession>
<dbReference type="InterPro" id="IPR015943">
    <property type="entry name" value="WD40/YVTN_repeat-like_dom_sf"/>
</dbReference>
<dbReference type="PRINTS" id="PR01869">
    <property type="entry name" value="BCATNINFAMLY"/>
</dbReference>
<reference evidence="3" key="1">
    <citation type="submission" date="2013-12" db="EMBL/GenBank/DDBJ databases">
        <authorList>
            <person name="Aslett M."/>
        </authorList>
    </citation>
    <scope>NUCLEOTIDE SEQUENCE [LARGE SCALE GENOMIC DNA]</scope>
    <source>
        <strain evidence="3">Lindley</strain>
    </source>
</reference>
<feature type="repeat" description="ARM" evidence="2">
    <location>
        <begin position="209"/>
        <end position="241"/>
    </location>
</feature>
<dbReference type="AlphaFoldDB" id="A0A183CKR2"/>
<dbReference type="SUPFAM" id="SSF50978">
    <property type="entry name" value="WD40 repeat-like"/>
    <property type="match status" value="1"/>
</dbReference>
<evidence type="ECO:0000313" key="4">
    <source>
        <dbReference type="WBParaSite" id="GPLIN_001346800"/>
    </source>
</evidence>
<dbReference type="GO" id="GO:0007155">
    <property type="term" value="P:cell adhesion"/>
    <property type="evidence" value="ECO:0007669"/>
    <property type="project" value="InterPro"/>
</dbReference>
<dbReference type="Gene3D" id="2.130.10.10">
    <property type="entry name" value="YVTN repeat-like/Quinoprotein amine dehydrogenase"/>
    <property type="match status" value="1"/>
</dbReference>
<sequence length="788" mass="86247">MLQAASLVHLLSKEDKVVVSLASSEPLMLALIKALDAPDEVTKRHAAAALCHLSAHQTGAHHIFRSGGIAELVRMLRCPILSIIHYAVTTLHHLLVYVEMAKEEAIVCGALEALVPLLAPQTAIPQSGPNPKLQAMSNSVYVKLFYAVVRCIRSISTCSENKASLIAIGGLELLHRTFNLIDDDKRKLATLSAIRNLSDVATNLETLTPLVAELVALIGDHNDEELVSCACGILSNLTCNNILNKNTVCTSSGIPILARALSKFSNIEDVTEPALCTLRHCTVRHPLAFQAQNELRFAYPIILTLLSTQRPPIVKAALGLVRNCSLSNENLKRMLSEKTPDGDTVLTLSLELLEQSGKQLVQDWGGLCDGVSLLEMVEGAISALHQLAKDGTSASQIFNRSTIMKLLVYLMSNEKVNKNEDELMMREIMGLVYQLTKSREGAKAVLTYEAQPYISAALSSQHKSIAAYASIILKNMGVEQLRVQNFNNTFAGQIAPGVYGVSNGFDSQPMSAENTLERTNGAHRHHQMGWQNDGMEPELYNELYNYPPSLGELRQDHIEGSANNGSCKNGCTQSPLTVVEFYNAMKPPLIFLEKSIPVNDTFEVLIWMGNWAVLGGSGGRTTSLSPFTSKFGRVQVCVSDILVMVRTGEKQFVIGNSSSELLVLNSRDTVDTEESISKVPTFSTVQCIKLSSDEHISAIGCSKTMKPQMMAVGKVNGLTLFLHEKTQWNKHKEIDIPHTKENANVVWSLVFVDTFLFTGDARGQMCIYNAQNGTLLKVLHSFSYAANE</sequence>
<dbReference type="InterPro" id="IPR013284">
    <property type="entry name" value="Beta-catenin"/>
</dbReference>
<evidence type="ECO:0000313" key="3">
    <source>
        <dbReference type="Proteomes" id="UP000050741"/>
    </source>
</evidence>
<dbReference type="PANTHER" id="PTHR45976">
    <property type="entry name" value="ARMADILLO SEGMENT POLARITY PROTEIN"/>
    <property type="match status" value="1"/>
</dbReference>